<dbReference type="Gene3D" id="3.40.50.2020">
    <property type="match status" value="1"/>
</dbReference>
<dbReference type="InterPro" id="IPR029057">
    <property type="entry name" value="PRTase-like"/>
</dbReference>
<dbReference type="SUPFAM" id="SSF53271">
    <property type="entry name" value="PRTase-like"/>
    <property type="match status" value="1"/>
</dbReference>
<keyword evidence="2" id="KW-0934">Plastid</keyword>
<reference evidence="2" key="2">
    <citation type="submission" date="2017-03" db="EMBL/GenBank/DDBJ databases">
        <title>The new red algal subphylum Proteorhodophytina comprises the largest and most divergent plastid genomes known.</title>
        <authorList>
            <person name="Munoz-Gomez S.A."/>
            <person name="Mejia-Franco F.G."/>
            <person name="Durnin K."/>
            <person name="Morgan C."/>
            <person name="Grisdale C.J."/>
            <person name="Archibald J.M."/>
            <person name="Slamovits C.H."/>
        </authorList>
    </citation>
    <scope>NUCLEOTIDE SEQUENCE</scope>
    <source>
        <strain evidence="2">UTEX LB2715</strain>
    </source>
</reference>
<keyword evidence="2" id="KW-0150">Chloroplast</keyword>
<evidence type="ECO:0000259" key="1">
    <source>
        <dbReference type="Pfam" id="PF14681"/>
    </source>
</evidence>
<evidence type="ECO:0000313" key="3">
    <source>
        <dbReference type="EMBL" id="ASK39596.1"/>
    </source>
</evidence>
<dbReference type="GO" id="GO:0016757">
    <property type="term" value="F:glycosyltransferase activity"/>
    <property type="evidence" value="ECO:0007669"/>
    <property type="project" value="UniProtKB-KW"/>
</dbReference>
<keyword evidence="2" id="KW-0328">Glycosyltransferase</keyword>
<keyword evidence="2" id="KW-0808">Transferase</keyword>
<reference evidence="3" key="1">
    <citation type="journal article" date="2016" name="BMC Biol.">
        <title>Parallel evolution of highly conserved plastid genome architecture in red seaweeds and seed plants.</title>
        <authorList>
            <person name="Lee J."/>
            <person name="Cho C.H."/>
            <person name="Park S.I."/>
            <person name="Choi J.W."/>
            <person name="Song H.S."/>
            <person name="West J.A."/>
            <person name="Bhattacharya D."/>
            <person name="Yoon H.S."/>
        </authorList>
    </citation>
    <scope>NUCLEOTIDE SEQUENCE</scope>
</reference>
<sequence>MQLQIYVPNHPLIRHAVNLIQSIDLPAAIIRTSIIELSYWLIYESVKDWLDYSEIEINTLYAVKKIKLIDPKPNLYILPLIKSGLVMTEGINKLLNNVKFLYITFSVSQNKIQISEQEKEAIQFPQEINKFLILDTVVIKSEKILTILSLLVDKGVDLSLVRLVFIICTPFVLADIGRLYPNLTIYAAYIDNEFSLDNQSVYDRFFMHLYC</sequence>
<proteinExistence type="predicted"/>
<protein>
    <submittedName>
        <fullName evidence="2 3">Uracil phosphoribosyltransferase</fullName>
    </submittedName>
</protein>
<accession>A0A1X9PUY5</accession>
<dbReference type="EMBL" id="KX284728">
    <property type="protein sequence ID" value="ASK39596.1"/>
    <property type="molecule type" value="Genomic_DNA"/>
</dbReference>
<feature type="domain" description="Phosphoribosyltransferase" evidence="1">
    <location>
        <begin position="7"/>
        <end position="195"/>
    </location>
</feature>
<geneLocation type="plastid" evidence="2"/>
<reference evidence="3" key="3">
    <citation type="submission" date="2017-07" db="EMBL/GenBank/DDBJ databases">
        <authorList>
            <person name="Sun Z.S."/>
            <person name="Albrecht U."/>
            <person name="Echele G."/>
            <person name="Lee C.C."/>
        </authorList>
    </citation>
    <scope>NUCLEOTIDE SEQUENCE</scope>
</reference>
<gene>
    <name evidence="2" type="primary">upp</name>
    <name evidence="3" type="ORF">Rhodc_051</name>
</gene>
<dbReference type="EMBL" id="KY709212">
    <property type="protein sequence ID" value="ARO91327.1"/>
    <property type="molecule type" value="Genomic_DNA"/>
</dbReference>
<organism evidence="2">
    <name type="scientific">Rhodochaete parvula</name>
    <dbReference type="NCBI Taxonomy" id="110510"/>
    <lineage>
        <taxon>Eukaryota</taxon>
        <taxon>Rhodophyta</taxon>
        <taxon>Compsopogonophyceae</taxon>
        <taxon>Rhodochaetales</taxon>
        <taxon>Rhodochaetaceae</taxon>
        <taxon>Rhodochaete</taxon>
    </lineage>
</organism>
<evidence type="ECO:0000313" key="2">
    <source>
        <dbReference type="EMBL" id="ARO91327.1"/>
    </source>
</evidence>
<dbReference type="Pfam" id="PF14681">
    <property type="entry name" value="UPRTase"/>
    <property type="match status" value="1"/>
</dbReference>
<dbReference type="InterPro" id="IPR000836">
    <property type="entry name" value="PRTase_dom"/>
</dbReference>
<dbReference type="AlphaFoldDB" id="A0A1X9PUY5"/>
<name>A0A1X9PUY5_9RHOD</name>